<dbReference type="EMBL" id="JBHRSB010000001">
    <property type="protein sequence ID" value="MFC2998606.1"/>
    <property type="molecule type" value="Genomic_DNA"/>
</dbReference>
<protein>
    <submittedName>
        <fullName evidence="4">Substrate-binding domain-containing protein</fullName>
    </submittedName>
</protein>
<dbReference type="InterPro" id="IPR050811">
    <property type="entry name" value="Phosphate_ABC_transporter"/>
</dbReference>
<evidence type="ECO:0000313" key="5">
    <source>
        <dbReference type="Proteomes" id="UP001595420"/>
    </source>
</evidence>
<sequence>MEHARARFPQTRPQTGPMEPARLARRRLAQGLLAALALPGLARAAAGPLRVGGTGMGLAITNIMLDLHAGTEDLTESTVLPSLGTAGGLAALRSGRVEIALSARALRPEEAAQGLEAFAFGRTPLAFATRYDTPSRGISLAQAAAMLGGEEPSWPGGGAVRVVLRDRSETDWIMLAAASEGMAAAMQRAHARSGLALASTDQENADLLESLPGSLGLTTLGLTLSEQRRLRLLALDGAVPDLASMAAGDYRFSRILYAVVRNDAPVEVRRFVQFLGSPRARQGLRSFGFAPLLGGET</sequence>
<gene>
    <name evidence="4" type="ORF">ACFOD3_01805</name>
</gene>
<accession>A0ABV7BPI3</accession>
<evidence type="ECO:0000256" key="1">
    <source>
        <dbReference type="ARBA" id="ARBA00022729"/>
    </source>
</evidence>
<organism evidence="4 5">
    <name type="scientific">Falsiroseomonas tokyonensis</name>
    <dbReference type="NCBI Taxonomy" id="430521"/>
    <lineage>
        <taxon>Bacteria</taxon>
        <taxon>Pseudomonadati</taxon>
        <taxon>Pseudomonadota</taxon>
        <taxon>Alphaproteobacteria</taxon>
        <taxon>Acetobacterales</taxon>
        <taxon>Roseomonadaceae</taxon>
        <taxon>Falsiroseomonas</taxon>
    </lineage>
</organism>
<dbReference type="Pfam" id="PF12849">
    <property type="entry name" value="PBP_like_2"/>
    <property type="match status" value="1"/>
</dbReference>
<dbReference type="PANTHER" id="PTHR30570:SF1">
    <property type="entry name" value="PHOSPHATE-BINDING PROTEIN PSTS"/>
    <property type="match status" value="1"/>
</dbReference>
<evidence type="ECO:0000256" key="2">
    <source>
        <dbReference type="SAM" id="MobiDB-lite"/>
    </source>
</evidence>
<comment type="caution">
    <text evidence="4">The sequence shown here is derived from an EMBL/GenBank/DDBJ whole genome shotgun (WGS) entry which is preliminary data.</text>
</comment>
<evidence type="ECO:0000313" key="4">
    <source>
        <dbReference type="EMBL" id="MFC2998606.1"/>
    </source>
</evidence>
<feature type="region of interest" description="Disordered" evidence="2">
    <location>
        <begin position="1"/>
        <end position="20"/>
    </location>
</feature>
<keyword evidence="5" id="KW-1185">Reference proteome</keyword>
<dbReference type="Proteomes" id="UP001595420">
    <property type="component" value="Unassembled WGS sequence"/>
</dbReference>
<reference evidence="5" key="1">
    <citation type="journal article" date="2019" name="Int. J. Syst. Evol. Microbiol.">
        <title>The Global Catalogue of Microorganisms (GCM) 10K type strain sequencing project: providing services to taxonomists for standard genome sequencing and annotation.</title>
        <authorList>
            <consortium name="The Broad Institute Genomics Platform"/>
            <consortium name="The Broad Institute Genome Sequencing Center for Infectious Disease"/>
            <person name="Wu L."/>
            <person name="Ma J."/>
        </authorList>
    </citation>
    <scope>NUCLEOTIDE SEQUENCE [LARGE SCALE GENOMIC DNA]</scope>
    <source>
        <strain evidence="5">CGMCC 1.16855</strain>
    </source>
</reference>
<dbReference type="RefSeq" id="WP_216834042.1">
    <property type="nucleotide sequence ID" value="NZ_JAFNJS010000001.1"/>
</dbReference>
<name>A0ABV7BPI3_9PROT</name>
<evidence type="ECO:0000259" key="3">
    <source>
        <dbReference type="Pfam" id="PF12849"/>
    </source>
</evidence>
<dbReference type="InterPro" id="IPR024370">
    <property type="entry name" value="PBP_domain"/>
</dbReference>
<keyword evidence="1" id="KW-0732">Signal</keyword>
<proteinExistence type="predicted"/>
<feature type="domain" description="PBP" evidence="3">
    <location>
        <begin position="46"/>
        <end position="277"/>
    </location>
</feature>
<dbReference type="PANTHER" id="PTHR30570">
    <property type="entry name" value="PERIPLASMIC PHOSPHATE BINDING COMPONENT OF PHOSPHATE ABC TRANSPORTER"/>
    <property type="match status" value="1"/>
</dbReference>